<dbReference type="Proteomes" id="UP000432464">
    <property type="component" value="Unassembled WGS sequence"/>
</dbReference>
<protein>
    <submittedName>
        <fullName evidence="2">Uncharacterized protein</fullName>
    </submittedName>
</protein>
<reference evidence="2 3" key="1">
    <citation type="submission" date="2019-11" db="EMBL/GenBank/DDBJ databases">
        <title>Nocardia sp. nov. CT2-14 isolated from soil.</title>
        <authorList>
            <person name="Kanchanasin P."/>
            <person name="Tanasupawat S."/>
            <person name="Yuki M."/>
            <person name="Kudo T."/>
        </authorList>
    </citation>
    <scope>NUCLEOTIDE SEQUENCE [LARGE SCALE GENOMIC DNA]</scope>
    <source>
        <strain evidence="2 3">CT2-14</strain>
    </source>
</reference>
<comment type="caution">
    <text evidence="2">The sequence shown here is derived from an EMBL/GenBank/DDBJ whole genome shotgun (WGS) entry which is preliminary data.</text>
</comment>
<sequence>MRPTRHSLTIAHIIGIGVGLVLLIVGIVRLFLPLECSGHALEAGQVCHDTVKGRAVVRTFDEQRSLRDTTDGFLIVGGLVVVTGSAVLLHRTTRP</sequence>
<keyword evidence="1" id="KW-1133">Transmembrane helix</keyword>
<proteinExistence type="predicted"/>
<accession>A0A6I3KRR6</accession>
<evidence type="ECO:0000256" key="1">
    <source>
        <dbReference type="SAM" id="Phobius"/>
    </source>
</evidence>
<keyword evidence="1" id="KW-0472">Membrane</keyword>
<dbReference type="RefSeq" id="WP_154787918.1">
    <property type="nucleotide sequence ID" value="NZ_WMBB01000005.1"/>
</dbReference>
<feature type="transmembrane region" description="Helical" evidence="1">
    <location>
        <begin position="72"/>
        <end position="89"/>
    </location>
</feature>
<organism evidence="2 3">
    <name type="scientific">Nocardia aurantiaca</name>
    <dbReference type="NCBI Taxonomy" id="2675850"/>
    <lineage>
        <taxon>Bacteria</taxon>
        <taxon>Bacillati</taxon>
        <taxon>Actinomycetota</taxon>
        <taxon>Actinomycetes</taxon>
        <taxon>Mycobacteriales</taxon>
        <taxon>Nocardiaceae</taxon>
        <taxon>Nocardia</taxon>
    </lineage>
</organism>
<gene>
    <name evidence="2" type="ORF">GLP40_11745</name>
</gene>
<keyword evidence="3" id="KW-1185">Reference proteome</keyword>
<feature type="transmembrane region" description="Helical" evidence="1">
    <location>
        <begin position="12"/>
        <end position="32"/>
    </location>
</feature>
<evidence type="ECO:0000313" key="3">
    <source>
        <dbReference type="Proteomes" id="UP000432464"/>
    </source>
</evidence>
<evidence type="ECO:0000313" key="2">
    <source>
        <dbReference type="EMBL" id="MTE13443.1"/>
    </source>
</evidence>
<dbReference type="AlphaFoldDB" id="A0A6I3KRR6"/>
<dbReference type="EMBL" id="WMBB01000005">
    <property type="protein sequence ID" value="MTE13443.1"/>
    <property type="molecule type" value="Genomic_DNA"/>
</dbReference>
<name>A0A6I3KRR6_9NOCA</name>
<keyword evidence="1" id="KW-0812">Transmembrane</keyword>